<dbReference type="GO" id="GO:0000118">
    <property type="term" value="C:histone deacetylase complex"/>
    <property type="evidence" value="ECO:0007669"/>
    <property type="project" value="TreeGrafter"/>
</dbReference>
<proteinExistence type="predicted"/>
<gene>
    <name evidence="6" type="ORF">ANE_LOCUS5152</name>
</gene>
<keyword evidence="7" id="KW-1185">Reference proteome</keyword>
<accession>A0A565AZB4</accession>
<dbReference type="GO" id="GO:0000122">
    <property type="term" value="P:negative regulation of transcription by RNA polymerase II"/>
    <property type="evidence" value="ECO:0007669"/>
    <property type="project" value="TreeGrafter"/>
</dbReference>
<sequence length="160" mass="18866">MVAQKLTTSDALEYLKNVKDKVQDKREIYDEFLVLMKDFQAQRIDTSDVISKVKVLFKGHPDLILGFNTFLPKGFEITLLPEDDQPPPKNIFEFWEAISFVTKIKARFPQDDRPFKSFLDVLNCYRNENKSITKVYEEVAILFRDHPDLFDEFTHFLPQI</sequence>
<evidence type="ECO:0000256" key="5">
    <source>
        <dbReference type="PROSITE-ProRule" id="PRU00810"/>
    </source>
</evidence>
<keyword evidence="4 5" id="KW-0539">Nucleus</keyword>
<dbReference type="PROSITE" id="PS51477">
    <property type="entry name" value="PAH"/>
    <property type="match status" value="2"/>
</dbReference>
<evidence type="ECO:0000313" key="6">
    <source>
        <dbReference type="EMBL" id="VVA94707.1"/>
    </source>
</evidence>
<reference evidence="6" key="1">
    <citation type="submission" date="2019-07" db="EMBL/GenBank/DDBJ databases">
        <authorList>
            <person name="Dittberner H."/>
        </authorList>
    </citation>
    <scope>NUCLEOTIDE SEQUENCE [LARGE SCALE GENOMIC DNA]</scope>
</reference>
<protein>
    <recommendedName>
        <fullName evidence="8">Histone deacetylase interacting domain-containing protein</fullName>
    </recommendedName>
</protein>
<dbReference type="SUPFAM" id="SSF47762">
    <property type="entry name" value="PAH2 domain"/>
    <property type="match status" value="2"/>
</dbReference>
<dbReference type="PANTHER" id="PTHR12346">
    <property type="entry name" value="SIN3B-RELATED"/>
    <property type="match status" value="1"/>
</dbReference>
<dbReference type="FunFam" id="1.20.1160.11:FF:000001">
    <property type="entry name" value="Paired amphipathic helix protein Sin3"/>
    <property type="match status" value="1"/>
</dbReference>
<dbReference type="OrthoDB" id="10265969at2759"/>
<evidence type="ECO:0000256" key="3">
    <source>
        <dbReference type="ARBA" id="ARBA00022737"/>
    </source>
</evidence>
<dbReference type="AlphaFoldDB" id="A0A565AZB4"/>
<dbReference type="GO" id="GO:0000785">
    <property type="term" value="C:chromatin"/>
    <property type="evidence" value="ECO:0007669"/>
    <property type="project" value="TreeGrafter"/>
</dbReference>
<evidence type="ECO:0000256" key="1">
    <source>
        <dbReference type="ARBA" id="ARBA00004123"/>
    </source>
</evidence>
<evidence type="ECO:0000313" key="7">
    <source>
        <dbReference type="Proteomes" id="UP000489600"/>
    </source>
</evidence>
<comment type="caution">
    <text evidence="6">The sequence shown here is derived from an EMBL/GenBank/DDBJ whole genome shotgun (WGS) entry which is preliminary data.</text>
</comment>
<dbReference type="InterPro" id="IPR039774">
    <property type="entry name" value="Sin3-like"/>
</dbReference>
<dbReference type="InterPro" id="IPR036600">
    <property type="entry name" value="PAH_sf"/>
</dbReference>
<dbReference type="Gene3D" id="1.20.1160.11">
    <property type="entry name" value="Paired amphipathic helix"/>
    <property type="match status" value="2"/>
</dbReference>
<keyword evidence="3" id="KW-0677">Repeat</keyword>
<evidence type="ECO:0008006" key="8">
    <source>
        <dbReference type="Google" id="ProtNLM"/>
    </source>
</evidence>
<dbReference type="Pfam" id="PF02671">
    <property type="entry name" value="PAH"/>
    <property type="match status" value="2"/>
</dbReference>
<organism evidence="6 7">
    <name type="scientific">Arabis nemorensis</name>
    <dbReference type="NCBI Taxonomy" id="586526"/>
    <lineage>
        <taxon>Eukaryota</taxon>
        <taxon>Viridiplantae</taxon>
        <taxon>Streptophyta</taxon>
        <taxon>Embryophyta</taxon>
        <taxon>Tracheophyta</taxon>
        <taxon>Spermatophyta</taxon>
        <taxon>Magnoliopsida</taxon>
        <taxon>eudicotyledons</taxon>
        <taxon>Gunneridae</taxon>
        <taxon>Pentapetalae</taxon>
        <taxon>rosids</taxon>
        <taxon>malvids</taxon>
        <taxon>Brassicales</taxon>
        <taxon>Brassicaceae</taxon>
        <taxon>Arabideae</taxon>
        <taxon>Arabis</taxon>
    </lineage>
</organism>
<dbReference type="Proteomes" id="UP000489600">
    <property type="component" value="Unassembled WGS sequence"/>
</dbReference>
<name>A0A565AZB4_9BRAS</name>
<evidence type="ECO:0000256" key="2">
    <source>
        <dbReference type="ARBA" id="ARBA00022491"/>
    </source>
</evidence>
<comment type="subcellular location">
    <subcellularLocation>
        <location evidence="1 5">Nucleus</location>
    </subcellularLocation>
</comment>
<dbReference type="InterPro" id="IPR003822">
    <property type="entry name" value="PAH"/>
</dbReference>
<dbReference type="GO" id="GO:0003714">
    <property type="term" value="F:transcription corepressor activity"/>
    <property type="evidence" value="ECO:0007669"/>
    <property type="project" value="InterPro"/>
</dbReference>
<dbReference type="EMBL" id="CABITT030000002">
    <property type="protein sequence ID" value="VVA94707.1"/>
    <property type="molecule type" value="Genomic_DNA"/>
</dbReference>
<dbReference type="FunFam" id="1.20.1160.11:FF:000003">
    <property type="entry name" value="Paired amphipathic helix SIN3-like protein"/>
    <property type="match status" value="1"/>
</dbReference>
<dbReference type="PANTHER" id="PTHR12346:SF0">
    <property type="entry name" value="SIN3A, ISOFORM G"/>
    <property type="match status" value="1"/>
</dbReference>
<evidence type="ECO:0000256" key="4">
    <source>
        <dbReference type="ARBA" id="ARBA00023242"/>
    </source>
</evidence>
<keyword evidence="2" id="KW-0678">Repressor</keyword>